<dbReference type="InterPro" id="IPR006860">
    <property type="entry name" value="FecR"/>
</dbReference>
<organism evidence="5 6">
    <name type="scientific">Roseibacillus ishigakijimensis</name>
    <dbReference type="NCBI Taxonomy" id="454146"/>
    <lineage>
        <taxon>Bacteria</taxon>
        <taxon>Pseudomonadati</taxon>
        <taxon>Verrucomicrobiota</taxon>
        <taxon>Verrucomicrobiia</taxon>
        <taxon>Verrucomicrobiales</taxon>
        <taxon>Verrucomicrobiaceae</taxon>
        <taxon>Roseibacillus</taxon>
    </lineage>
</organism>
<evidence type="ECO:0000313" key="5">
    <source>
        <dbReference type="EMBL" id="MBK1832633.1"/>
    </source>
</evidence>
<dbReference type="Gene3D" id="2.60.120.200">
    <property type="match status" value="1"/>
</dbReference>
<dbReference type="EMBL" id="JAENIO010000002">
    <property type="protein sequence ID" value="MBK1832633.1"/>
    <property type="molecule type" value="Genomic_DNA"/>
</dbReference>
<protein>
    <submittedName>
        <fullName evidence="5">FecR domain-containing protein</fullName>
    </submittedName>
</protein>
<keyword evidence="2" id="KW-1015">Disulfide bond</keyword>
<evidence type="ECO:0000256" key="3">
    <source>
        <dbReference type="SAM" id="Phobius"/>
    </source>
</evidence>
<dbReference type="SMART" id="SM00560">
    <property type="entry name" value="LamGL"/>
    <property type="match status" value="1"/>
</dbReference>
<dbReference type="Pfam" id="PF04773">
    <property type="entry name" value="FecR"/>
    <property type="match status" value="1"/>
</dbReference>
<feature type="transmembrane region" description="Helical" evidence="3">
    <location>
        <begin position="86"/>
        <end position="105"/>
    </location>
</feature>
<dbReference type="InterPro" id="IPR006558">
    <property type="entry name" value="LamG-like"/>
</dbReference>
<evidence type="ECO:0000259" key="4">
    <source>
        <dbReference type="SMART" id="SM00560"/>
    </source>
</evidence>
<name>A0A934RNM0_9BACT</name>
<keyword evidence="6" id="KW-1185">Reference proteome</keyword>
<accession>A0A934RNM0</accession>
<feature type="domain" description="LamG-like jellyroll fold" evidence="4">
    <location>
        <begin position="372"/>
        <end position="510"/>
    </location>
</feature>
<keyword evidence="3" id="KW-0472">Membrane</keyword>
<proteinExistence type="predicted"/>
<dbReference type="RefSeq" id="WP_200390067.1">
    <property type="nucleotide sequence ID" value="NZ_JAENIO010000002.1"/>
</dbReference>
<evidence type="ECO:0000256" key="1">
    <source>
        <dbReference type="ARBA" id="ARBA00022729"/>
    </source>
</evidence>
<evidence type="ECO:0000313" key="6">
    <source>
        <dbReference type="Proteomes" id="UP000604083"/>
    </source>
</evidence>
<dbReference type="GO" id="GO:0016989">
    <property type="term" value="F:sigma factor antagonist activity"/>
    <property type="evidence" value="ECO:0007669"/>
    <property type="project" value="TreeGrafter"/>
</dbReference>
<dbReference type="PANTHER" id="PTHR30273:SF2">
    <property type="entry name" value="PROTEIN FECR"/>
    <property type="match status" value="1"/>
</dbReference>
<keyword evidence="3" id="KW-1133">Transmembrane helix</keyword>
<dbReference type="Proteomes" id="UP000604083">
    <property type="component" value="Unassembled WGS sequence"/>
</dbReference>
<dbReference type="PANTHER" id="PTHR30273">
    <property type="entry name" value="PERIPLASMIC SIGNAL SENSOR AND SIGMA FACTOR ACTIVATOR FECR-RELATED"/>
    <property type="match status" value="1"/>
</dbReference>
<reference evidence="5" key="1">
    <citation type="submission" date="2021-01" db="EMBL/GenBank/DDBJ databases">
        <title>Modified the classification status of verrucomicrobia.</title>
        <authorList>
            <person name="Feng X."/>
        </authorList>
    </citation>
    <scope>NUCLEOTIDE SEQUENCE</scope>
    <source>
        <strain evidence="5">KCTC 12986</strain>
    </source>
</reference>
<dbReference type="Gene3D" id="2.60.120.1440">
    <property type="match status" value="1"/>
</dbReference>
<dbReference type="InterPro" id="IPR013320">
    <property type="entry name" value="ConA-like_dom_sf"/>
</dbReference>
<keyword evidence="3" id="KW-0812">Transmembrane</keyword>
<keyword evidence="1" id="KW-0732">Signal</keyword>
<dbReference type="InterPro" id="IPR012373">
    <property type="entry name" value="Ferrdict_sens_TM"/>
</dbReference>
<evidence type="ECO:0000256" key="2">
    <source>
        <dbReference type="ARBA" id="ARBA00023157"/>
    </source>
</evidence>
<comment type="caution">
    <text evidence="5">The sequence shown here is derived from an EMBL/GenBank/DDBJ whole genome shotgun (WGS) entry which is preliminary data.</text>
</comment>
<dbReference type="SUPFAM" id="SSF49899">
    <property type="entry name" value="Concanavalin A-like lectins/glucanases"/>
    <property type="match status" value="1"/>
</dbReference>
<dbReference type="AlphaFoldDB" id="A0A934RNM0"/>
<gene>
    <name evidence="5" type="ORF">JIN78_01055</name>
</gene>
<dbReference type="Pfam" id="PF13385">
    <property type="entry name" value="Laminin_G_3"/>
    <property type="match status" value="1"/>
</dbReference>
<sequence length="554" mass="61226">MKDKTTSVSGWQPSPELEELVNAWCNGTIQAGEVAELEEILVGSLRARRYYRRVLNLHAGLHAHCEAQGEEGSLIDFPLPKKKGSWFGWAGWAAAAAFALTALSLQLRRPEVITVPGDSVAALPAANQVVGLMVNQSGAKFIGGQSEMPIRFSAGDYELESGIVHLRMTNGVDVVMRGPARFALHDAKLMTLDHGALRAIVPNSGKGFMVRSPEIVYEDLGTEFGVFVEDGNSEMHVFNGQVDVHQISSNQKVASVYNGESLVQKGDEISVGYAAPSVDFPLPEDVGFGGWQARQPSVIASEGLIGYFPFEYQTDYPDRLENVATGVPSERRIEDGRVVGARWVSGRWSEKDGLLFNRQGERVELELPGEYDELTFSVWAKVDHLENSLNAILTSTGWNEGDVHWQILRSHDPILAVHRIKESGCRLVKPIEPGRWQHLVAVVSKTDRRTRFYVDGYLAQENELPAETLVAPGTMWLGDWRQEAADRFIQRNFRGIIDELAIWDRALSEEEIREITRTGSPSILLLGKAPTVISSPRDAAGFPPPDVNISVDDY</sequence>